<evidence type="ECO:0000313" key="7">
    <source>
        <dbReference type="Proteomes" id="UP000035170"/>
    </source>
</evidence>
<evidence type="ECO:0000256" key="1">
    <source>
        <dbReference type="ARBA" id="ARBA00004141"/>
    </source>
</evidence>
<dbReference type="Pfam" id="PF13564">
    <property type="entry name" value="DoxX_2"/>
    <property type="match status" value="1"/>
</dbReference>
<dbReference type="PATRIC" id="fig|34073.19.peg.5924"/>
<dbReference type="GO" id="GO:0016020">
    <property type="term" value="C:membrane"/>
    <property type="evidence" value="ECO:0007669"/>
    <property type="project" value="UniProtKB-SubCell"/>
</dbReference>
<keyword evidence="3 5" id="KW-1133">Transmembrane helix</keyword>
<evidence type="ECO:0000313" key="6">
    <source>
        <dbReference type="EMBL" id="KLN53126.1"/>
    </source>
</evidence>
<evidence type="ECO:0000256" key="4">
    <source>
        <dbReference type="ARBA" id="ARBA00023136"/>
    </source>
</evidence>
<sequence>MTGNYSYWTTTTLLSLLYLASATMYIARRDWVRRALADLGYPGYLVPMLTAVKILAVAAILSRVSVALSDLAYAGMLFHLLLSASAHVGVRKPGGALPAAVGLVLLVVSFATQNAARDIPSPYAPAGNVVAAHGNIGIPATQDQ</sequence>
<comment type="caution">
    <text evidence="6">The sequence shown here is derived from an EMBL/GenBank/DDBJ whole genome shotgun (WGS) entry which is preliminary data.</text>
</comment>
<organism evidence="6 7">
    <name type="scientific">Variovorax paradoxus</name>
    <dbReference type="NCBI Taxonomy" id="34073"/>
    <lineage>
        <taxon>Bacteria</taxon>
        <taxon>Pseudomonadati</taxon>
        <taxon>Pseudomonadota</taxon>
        <taxon>Betaproteobacteria</taxon>
        <taxon>Burkholderiales</taxon>
        <taxon>Comamonadaceae</taxon>
        <taxon>Variovorax</taxon>
    </lineage>
</organism>
<reference evidence="6 7" key="1">
    <citation type="submission" date="2015-03" db="EMBL/GenBank/DDBJ databases">
        <title>Genome sequence of Variovorax paradoxus TBEA6.</title>
        <authorList>
            <person name="Poehlein A."/>
            <person name="Schuldes J."/>
            <person name="Wuebbeler J.H."/>
            <person name="Hiessl S."/>
            <person name="Steinbuechel A."/>
            <person name="Daniel R."/>
        </authorList>
    </citation>
    <scope>NUCLEOTIDE SEQUENCE [LARGE SCALE GENOMIC DNA]</scope>
    <source>
        <strain evidence="6 7">TBEA6</strain>
    </source>
</reference>
<evidence type="ECO:0000256" key="5">
    <source>
        <dbReference type="SAM" id="Phobius"/>
    </source>
</evidence>
<proteinExistence type="predicted"/>
<dbReference type="AlphaFoldDB" id="A0A0H2LTY9"/>
<comment type="subcellular location">
    <subcellularLocation>
        <location evidence="1">Membrane</location>
        <topology evidence="1">Multi-pass membrane protein</topology>
    </subcellularLocation>
</comment>
<feature type="transmembrane region" description="Helical" evidence="5">
    <location>
        <begin position="39"/>
        <end position="60"/>
    </location>
</feature>
<evidence type="ECO:0000256" key="3">
    <source>
        <dbReference type="ARBA" id="ARBA00022989"/>
    </source>
</evidence>
<keyword evidence="2 5" id="KW-0812">Transmembrane</keyword>
<dbReference type="Proteomes" id="UP000035170">
    <property type="component" value="Unassembled WGS sequence"/>
</dbReference>
<accession>A0A0H2LTY9</accession>
<dbReference type="InterPro" id="IPR032808">
    <property type="entry name" value="DoxX"/>
</dbReference>
<feature type="transmembrane region" description="Helical" evidence="5">
    <location>
        <begin position="6"/>
        <end position="27"/>
    </location>
</feature>
<feature type="transmembrane region" description="Helical" evidence="5">
    <location>
        <begin position="72"/>
        <end position="90"/>
    </location>
</feature>
<name>A0A0H2LTY9_VARPD</name>
<keyword evidence="7" id="KW-1185">Reference proteome</keyword>
<evidence type="ECO:0008006" key="8">
    <source>
        <dbReference type="Google" id="ProtNLM"/>
    </source>
</evidence>
<protein>
    <recommendedName>
        <fullName evidence="8">DoxX family protein</fullName>
    </recommendedName>
</protein>
<keyword evidence="4 5" id="KW-0472">Membrane</keyword>
<feature type="transmembrane region" description="Helical" evidence="5">
    <location>
        <begin position="97"/>
        <end position="116"/>
    </location>
</feature>
<dbReference type="EMBL" id="JZWI01000038">
    <property type="protein sequence ID" value="KLN53126.1"/>
    <property type="molecule type" value="Genomic_DNA"/>
</dbReference>
<evidence type="ECO:0000256" key="2">
    <source>
        <dbReference type="ARBA" id="ARBA00022692"/>
    </source>
</evidence>
<gene>
    <name evidence="6" type="ORF">VPARA_57710</name>
</gene>